<comment type="caution">
    <text evidence="6">The sequence shown here is derived from an EMBL/GenBank/DDBJ whole genome shotgun (WGS) entry which is preliminary data.</text>
</comment>
<name>A0ABD1D7W1_CULPP</name>
<accession>A0ABD1D7W1</accession>
<feature type="transmembrane region" description="Helical" evidence="3">
    <location>
        <begin position="266"/>
        <end position="290"/>
    </location>
</feature>
<dbReference type="Proteomes" id="UP001562425">
    <property type="component" value="Unassembled WGS sequence"/>
</dbReference>
<proteinExistence type="predicted"/>
<reference evidence="6 7" key="1">
    <citation type="submission" date="2024-05" db="EMBL/GenBank/DDBJ databases">
        <title>Culex pipiens pipiens assembly and annotation.</title>
        <authorList>
            <person name="Alout H."/>
            <person name="Durand T."/>
        </authorList>
    </citation>
    <scope>NUCLEOTIDE SEQUENCE [LARGE SCALE GENOMIC DNA]</scope>
    <source>
        <strain evidence="6">HA-2024</strain>
        <tissue evidence="6">Whole body</tissue>
    </source>
</reference>
<protein>
    <recommendedName>
        <fullName evidence="5">Peptidase M12B domain-containing protein</fullName>
    </recommendedName>
</protein>
<organism evidence="6 7">
    <name type="scientific">Culex pipiens pipiens</name>
    <name type="common">Northern house mosquito</name>
    <dbReference type="NCBI Taxonomy" id="38569"/>
    <lineage>
        <taxon>Eukaryota</taxon>
        <taxon>Metazoa</taxon>
        <taxon>Ecdysozoa</taxon>
        <taxon>Arthropoda</taxon>
        <taxon>Hexapoda</taxon>
        <taxon>Insecta</taxon>
        <taxon>Pterygota</taxon>
        <taxon>Neoptera</taxon>
        <taxon>Endopterygota</taxon>
        <taxon>Diptera</taxon>
        <taxon>Nematocera</taxon>
        <taxon>Culicoidea</taxon>
        <taxon>Culicidae</taxon>
        <taxon>Culicinae</taxon>
        <taxon>Culicini</taxon>
        <taxon>Culex</taxon>
        <taxon>Culex</taxon>
    </lineage>
</organism>
<keyword evidence="1" id="KW-0482">Metalloprotease</keyword>
<feature type="chain" id="PRO_5044759589" description="Peptidase M12B domain-containing protein" evidence="4">
    <location>
        <begin position="16"/>
        <end position="391"/>
    </location>
</feature>
<dbReference type="Gene3D" id="3.40.390.10">
    <property type="entry name" value="Collagenase (Catalytic Domain)"/>
    <property type="match status" value="1"/>
</dbReference>
<dbReference type="PANTHER" id="PTHR11905">
    <property type="entry name" value="ADAM A DISINTEGRIN AND METALLOPROTEASE DOMAIN"/>
    <property type="match status" value="1"/>
</dbReference>
<sequence>MKFSVLILMITVSMAVNGDLHRNSDASVASVHYYLNDTLWELKLEPKTYPETVRGVVLGKPLSKVAVSICNGDHIHGEVFDGTDVYALTYYGGQYVTRYPQEAGNSSNGISLNAGKKPETTPVRIAMGIVVDKTVFKEHDHSAEKGVDFFFSIVNILNALLAKFNIVLDLTRIENWTDKDYIEMDPSTDVLLPRFNKYINSHMLGRESVDFVVLYTANLSTEAELNAAMPKILDRLLQKHQQWTPISTGEQSGGPSFDPETEKGLAWWKIRLIVFGALGVIVAVATVILICKRRLSQAQPVDRPGPVVAYREIAKTDAEAVAMDTASESSVETKTGVTDWLSTSLAVSGVTDDRSIGMEKATLARESSRKSLTSGYVSPSQVSLTIEDDSS</sequence>
<keyword evidence="1" id="KW-0378">Hydrolase</keyword>
<evidence type="ECO:0000313" key="7">
    <source>
        <dbReference type="Proteomes" id="UP001562425"/>
    </source>
</evidence>
<evidence type="ECO:0000256" key="1">
    <source>
        <dbReference type="ARBA" id="ARBA00023049"/>
    </source>
</evidence>
<dbReference type="InterPro" id="IPR001590">
    <property type="entry name" value="Peptidase_M12B"/>
</dbReference>
<keyword evidence="3" id="KW-0812">Transmembrane</keyword>
<comment type="caution">
    <text evidence="2">Lacks conserved residue(s) required for the propagation of feature annotation.</text>
</comment>
<keyword evidence="4" id="KW-0732">Signal</keyword>
<dbReference type="PANTHER" id="PTHR11905:SF159">
    <property type="entry name" value="ADAM METALLOPROTEASE"/>
    <property type="match status" value="1"/>
</dbReference>
<dbReference type="InterPro" id="IPR024079">
    <property type="entry name" value="MetalloPept_cat_dom_sf"/>
</dbReference>
<keyword evidence="3" id="KW-1133">Transmembrane helix</keyword>
<feature type="domain" description="Peptidase M12B" evidence="5">
    <location>
        <begin position="123"/>
        <end position="217"/>
    </location>
</feature>
<dbReference type="SUPFAM" id="SSF55486">
    <property type="entry name" value="Metalloproteases ('zincins'), catalytic domain"/>
    <property type="match status" value="1"/>
</dbReference>
<dbReference type="PROSITE" id="PS50215">
    <property type="entry name" value="ADAM_MEPRO"/>
    <property type="match status" value="1"/>
</dbReference>
<evidence type="ECO:0000256" key="4">
    <source>
        <dbReference type="SAM" id="SignalP"/>
    </source>
</evidence>
<evidence type="ECO:0000313" key="6">
    <source>
        <dbReference type="EMBL" id="KAL1395738.1"/>
    </source>
</evidence>
<dbReference type="GO" id="GO:0008237">
    <property type="term" value="F:metallopeptidase activity"/>
    <property type="evidence" value="ECO:0007669"/>
    <property type="project" value="UniProtKB-KW"/>
</dbReference>
<evidence type="ECO:0000259" key="5">
    <source>
        <dbReference type="PROSITE" id="PS50215"/>
    </source>
</evidence>
<gene>
    <name evidence="6" type="ORF">pipiens_011025</name>
</gene>
<keyword evidence="1" id="KW-0645">Protease</keyword>
<keyword evidence="7" id="KW-1185">Reference proteome</keyword>
<keyword evidence="3" id="KW-0472">Membrane</keyword>
<feature type="signal peptide" evidence="4">
    <location>
        <begin position="1"/>
        <end position="15"/>
    </location>
</feature>
<dbReference type="AlphaFoldDB" id="A0ABD1D7W1"/>
<dbReference type="Pfam" id="PF01421">
    <property type="entry name" value="Reprolysin"/>
    <property type="match status" value="1"/>
</dbReference>
<evidence type="ECO:0000256" key="3">
    <source>
        <dbReference type="SAM" id="Phobius"/>
    </source>
</evidence>
<dbReference type="EMBL" id="JBEHCU010007009">
    <property type="protein sequence ID" value="KAL1395738.1"/>
    <property type="molecule type" value="Genomic_DNA"/>
</dbReference>
<evidence type="ECO:0000256" key="2">
    <source>
        <dbReference type="PROSITE-ProRule" id="PRU00276"/>
    </source>
</evidence>